<sequence length="699" mass="77245">MADTAQLDLDTDRIKQWRSIVALIIFVVANLVVLFPFHIPIWIPQRPVNAAFAVLARLRVLSPRQEKRQRQVAQVQALAFERWNFPMDFVTAPLIADLFLLAIGAIGRTEVHDGTVGANHIAPIDIMVFFLSLAYIALSIDASGLIRWLACRVLRKGGKHGYRLYFYLYTFFFVMACFVGNDPIVLSGTAFLSYMSKASRNITNATAWIFAQFTVANIGSAVLVSSNPTNLVLAGAFSVRFIVFTINVIVPVLGTIILLFPCLLWLLFRKDGLIPHEIELEELPENIKNAEPVNPNIPQEYHKRLTPEEQSALAISTVLNPYLDKKSAIVGVIIMSATLITILVMNATSSNGHEHPVFWVTLPAAVLMLSWDLCFGWIHRHETRQIAVNSSNLGSTSRKIGGSEDEADHANDHESVLDLTADVEKSGLSEESIDEQADTGQKSPKASHDAVSGKSPRRDHSQTPSKEVVLEKIAVQIEDPTDISDPKPGMAATMKSCEQRTLHSETIRGWKWLRRTFPASSVVMTHLPFKLVPFALCMFVLVQALVTKGWVAVFAYGWDHWVDRTGVVGAIGGMGFLSIVLCNFAGTNIGTAILLCRVVQSWVEIHEQNGLPISNRRFSATVYSMAIGLNYGAFSTAFSASLAGLLWRSILDRMGIHVRSRDFALVNIPIIAIATIIALVILVGQIYITRDTEAYVPSM</sequence>
<dbReference type="Proteomes" id="UP000230605">
    <property type="component" value="Chromosome 2"/>
</dbReference>
<evidence type="ECO:0000256" key="2">
    <source>
        <dbReference type="ARBA" id="ARBA00022448"/>
    </source>
</evidence>
<feature type="transmembrane region" description="Helical" evidence="8">
    <location>
        <begin position="126"/>
        <end position="146"/>
    </location>
</feature>
<dbReference type="PANTHER" id="PTHR43302">
    <property type="entry name" value="TRANSPORTER ARSB-RELATED"/>
    <property type="match status" value="1"/>
</dbReference>
<feature type="transmembrane region" description="Helical" evidence="8">
    <location>
        <begin position="357"/>
        <end position="378"/>
    </location>
</feature>
<dbReference type="GO" id="GO:0055085">
    <property type="term" value="P:transmembrane transport"/>
    <property type="evidence" value="ECO:0007669"/>
    <property type="project" value="InterPro"/>
</dbReference>
<keyword evidence="5 8" id="KW-1133">Transmembrane helix</keyword>
<keyword evidence="6 8" id="KW-0472">Membrane</keyword>
<keyword evidence="13" id="KW-1185">Reference proteome</keyword>
<feature type="transmembrane region" description="Helical" evidence="8">
    <location>
        <begin position="328"/>
        <end position="345"/>
    </location>
</feature>
<feature type="transmembrane region" description="Helical" evidence="8">
    <location>
        <begin position="89"/>
        <end position="106"/>
    </location>
</feature>
<feature type="region of interest" description="Disordered" evidence="7">
    <location>
        <begin position="392"/>
        <end position="413"/>
    </location>
</feature>
<reference evidence="11 13" key="2">
    <citation type="submission" date="2023-09" db="EMBL/GenBank/DDBJ databases">
        <title>Complete-Gapless Cercospora beticola genome.</title>
        <authorList>
            <person name="Wyatt N.A."/>
            <person name="Spanner R.E."/>
            <person name="Bolton M.D."/>
        </authorList>
    </citation>
    <scope>NUCLEOTIDE SEQUENCE [LARGE SCALE GENOMIC DNA]</scope>
    <source>
        <strain evidence="11">Cb09-40</strain>
    </source>
</reference>
<dbReference type="EMBL" id="CP134185">
    <property type="protein sequence ID" value="WPA98550.1"/>
    <property type="molecule type" value="Genomic_DNA"/>
</dbReference>
<evidence type="ECO:0000259" key="9">
    <source>
        <dbReference type="Pfam" id="PF03600"/>
    </source>
</evidence>
<dbReference type="GO" id="GO:0005886">
    <property type="term" value="C:plasma membrane"/>
    <property type="evidence" value="ECO:0007669"/>
    <property type="project" value="UniProtKB-SubCell"/>
</dbReference>
<reference evidence="10 12" key="1">
    <citation type="submission" date="2015-10" db="EMBL/GenBank/DDBJ databases">
        <title>The cercosporin biosynthetic gene cluster was horizontally transferred to several fungal lineages and shown to be expanded in Cercospora beticola based on microsynteny with recipient genomes.</title>
        <authorList>
            <person name="De Jonge R."/>
            <person name="Ebert M.K."/>
            <person name="Suttle J.C."/>
            <person name="Jurick Ii W.M."/>
            <person name="Secor G.A."/>
            <person name="Thomma B.P."/>
            <person name="Van De Peer Y."/>
            <person name="Bolton M.D."/>
        </authorList>
    </citation>
    <scope>NUCLEOTIDE SEQUENCE [LARGE SCALE GENOMIC DNA]</scope>
    <source>
        <strain evidence="10 12">09-40</strain>
    </source>
</reference>
<evidence type="ECO:0000313" key="12">
    <source>
        <dbReference type="Proteomes" id="UP000230605"/>
    </source>
</evidence>
<feature type="domain" description="Citrate transporter-like" evidence="9">
    <location>
        <begin position="121"/>
        <end position="367"/>
    </location>
</feature>
<dbReference type="Pfam" id="PF03600">
    <property type="entry name" value="CitMHS"/>
    <property type="match status" value="1"/>
</dbReference>
<dbReference type="OrthoDB" id="442352at2759"/>
<keyword evidence="2" id="KW-0813">Transport</keyword>
<evidence type="ECO:0000313" key="10">
    <source>
        <dbReference type="EMBL" id="PIA97946.1"/>
    </source>
</evidence>
<name>A0A2G5HZI1_CERBT</name>
<evidence type="ECO:0000256" key="8">
    <source>
        <dbReference type="SAM" id="Phobius"/>
    </source>
</evidence>
<feature type="transmembrane region" description="Helical" evidence="8">
    <location>
        <begin position="667"/>
        <end position="689"/>
    </location>
</feature>
<feature type="transmembrane region" description="Helical" evidence="8">
    <location>
        <begin position="20"/>
        <end position="43"/>
    </location>
</feature>
<evidence type="ECO:0000256" key="6">
    <source>
        <dbReference type="ARBA" id="ARBA00023136"/>
    </source>
</evidence>
<evidence type="ECO:0000256" key="4">
    <source>
        <dbReference type="ARBA" id="ARBA00022692"/>
    </source>
</evidence>
<comment type="subcellular location">
    <subcellularLocation>
        <location evidence="1">Cell membrane</location>
        <topology evidence="1">Multi-pass membrane protein</topology>
    </subcellularLocation>
</comment>
<feature type="transmembrane region" description="Helical" evidence="8">
    <location>
        <begin position="205"/>
        <end position="224"/>
    </location>
</feature>
<evidence type="ECO:0000313" key="11">
    <source>
        <dbReference type="EMBL" id="WPA98550.1"/>
    </source>
</evidence>
<dbReference type="EMBL" id="LKMD01000102">
    <property type="protein sequence ID" value="PIA97946.1"/>
    <property type="molecule type" value="Genomic_DNA"/>
</dbReference>
<protein>
    <recommendedName>
        <fullName evidence="9">Citrate transporter-like domain-containing protein</fullName>
    </recommendedName>
</protein>
<evidence type="ECO:0000256" key="5">
    <source>
        <dbReference type="ARBA" id="ARBA00022989"/>
    </source>
</evidence>
<keyword evidence="3" id="KW-1003">Cell membrane</keyword>
<keyword evidence="4 8" id="KW-0812">Transmembrane</keyword>
<feature type="transmembrane region" description="Helical" evidence="8">
    <location>
        <begin position="576"/>
        <end position="599"/>
    </location>
</feature>
<evidence type="ECO:0000256" key="3">
    <source>
        <dbReference type="ARBA" id="ARBA00022475"/>
    </source>
</evidence>
<feature type="transmembrane region" description="Helical" evidence="8">
    <location>
        <begin position="620"/>
        <end position="647"/>
    </location>
</feature>
<evidence type="ECO:0000313" key="13">
    <source>
        <dbReference type="Proteomes" id="UP001302367"/>
    </source>
</evidence>
<dbReference type="Proteomes" id="UP001302367">
    <property type="component" value="Chromosome 2"/>
</dbReference>
<proteinExistence type="predicted"/>
<organism evidence="10 12">
    <name type="scientific">Cercospora beticola</name>
    <name type="common">Sugarbeet leaf spot fungus</name>
    <dbReference type="NCBI Taxonomy" id="122368"/>
    <lineage>
        <taxon>Eukaryota</taxon>
        <taxon>Fungi</taxon>
        <taxon>Dikarya</taxon>
        <taxon>Ascomycota</taxon>
        <taxon>Pezizomycotina</taxon>
        <taxon>Dothideomycetes</taxon>
        <taxon>Dothideomycetidae</taxon>
        <taxon>Mycosphaerellales</taxon>
        <taxon>Mycosphaerellaceae</taxon>
        <taxon>Cercospora</taxon>
    </lineage>
</organism>
<feature type="transmembrane region" description="Helical" evidence="8">
    <location>
        <begin position="244"/>
        <end position="268"/>
    </location>
</feature>
<evidence type="ECO:0000256" key="1">
    <source>
        <dbReference type="ARBA" id="ARBA00004651"/>
    </source>
</evidence>
<feature type="transmembrane region" description="Helical" evidence="8">
    <location>
        <begin position="531"/>
        <end position="556"/>
    </location>
</feature>
<evidence type="ECO:0000256" key="7">
    <source>
        <dbReference type="SAM" id="MobiDB-lite"/>
    </source>
</evidence>
<gene>
    <name evidence="10" type="ORF">CB0940_05951</name>
    <name evidence="11" type="ORF">RHO25_003162</name>
</gene>
<feature type="transmembrane region" description="Helical" evidence="8">
    <location>
        <begin position="166"/>
        <end position="193"/>
    </location>
</feature>
<dbReference type="PANTHER" id="PTHR43302:SF5">
    <property type="entry name" value="TRANSPORTER ARSB-RELATED"/>
    <property type="match status" value="1"/>
</dbReference>
<dbReference type="InterPro" id="IPR004680">
    <property type="entry name" value="Cit_transptr-like_dom"/>
</dbReference>
<dbReference type="AlphaFoldDB" id="A0A2G5HZI1"/>
<feature type="region of interest" description="Disordered" evidence="7">
    <location>
        <begin position="427"/>
        <end position="466"/>
    </location>
</feature>
<accession>A0A2G5HZI1</accession>